<evidence type="ECO:0000256" key="9">
    <source>
        <dbReference type="PROSITE-ProRule" id="PRU00027"/>
    </source>
</evidence>
<keyword evidence="7" id="KW-0804">Transcription</keyword>
<dbReference type="Pfam" id="PF05699">
    <property type="entry name" value="Dimer_Tnp_hAT"/>
    <property type="match status" value="1"/>
</dbReference>
<name>A0A6J1STW4_FRAOC</name>
<dbReference type="PANTHER" id="PTHR46481:SF10">
    <property type="entry name" value="ZINC FINGER BED DOMAIN-CONTAINING PROTEIN 39"/>
    <property type="match status" value="1"/>
</dbReference>
<feature type="compositionally biased region" description="Acidic residues" evidence="10">
    <location>
        <begin position="573"/>
        <end position="582"/>
    </location>
</feature>
<dbReference type="AlphaFoldDB" id="A0A6J1STW4"/>
<evidence type="ECO:0000256" key="4">
    <source>
        <dbReference type="ARBA" id="ARBA00022833"/>
    </source>
</evidence>
<dbReference type="InterPro" id="IPR052035">
    <property type="entry name" value="ZnF_BED_domain_contain"/>
</dbReference>
<dbReference type="GO" id="GO:0046983">
    <property type="term" value="F:protein dimerization activity"/>
    <property type="evidence" value="ECO:0007669"/>
    <property type="project" value="InterPro"/>
</dbReference>
<dbReference type="GO" id="GO:0008270">
    <property type="term" value="F:zinc ion binding"/>
    <property type="evidence" value="ECO:0007669"/>
    <property type="project" value="UniProtKB-KW"/>
</dbReference>
<dbReference type="GeneID" id="113210782"/>
<feature type="compositionally biased region" description="Polar residues" evidence="10">
    <location>
        <begin position="8"/>
        <end position="27"/>
    </location>
</feature>
<feature type="region of interest" description="Disordered" evidence="10">
    <location>
        <begin position="563"/>
        <end position="586"/>
    </location>
</feature>
<keyword evidence="5" id="KW-0805">Transcription regulation</keyword>
<dbReference type="SUPFAM" id="SSF57667">
    <property type="entry name" value="beta-beta-alpha zinc fingers"/>
    <property type="match status" value="1"/>
</dbReference>
<dbReference type="OrthoDB" id="6629494at2759"/>
<evidence type="ECO:0000256" key="7">
    <source>
        <dbReference type="ARBA" id="ARBA00023163"/>
    </source>
</evidence>
<dbReference type="InterPro" id="IPR012337">
    <property type="entry name" value="RNaseH-like_sf"/>
</dbReference>
<dbReference type="SUPFAM" id="SSF140996">
    <property type="entry name" value="Hermes dimerisation domain"/>
    <property type="match status" value="1"/>
</dbReference>
<dbReference type="KEGG" id="foc:113210782"/>
<dbReference type="PROSITE" id="PS50808">
    <property type="entry name" value="ZF_BED"/>
    <property type="match status" value="1"/>
</dbReference>
<keyword evidence="12" id="KW-1185">Reference proteome</keyword>
<organism evidence="12 13">
    <name type="scientific">Frankliniella occidentalis</name>
    <name type="common">Western flower thrips</name>
    <name type="synonym">Euthrips occidentalis</name>
    <dbReference type="NCBI Taxonomy" id="133901"/>
    <lineage>
        <taxon>Eukaryota</taxon>
        <taxon>Metazoa</taxon>
        <taxon>Ecdysozoa</taxon>
        <taxon>Arthropoda</taxon>
        <taxon>Hexapoda</taxon>
        <taxon>Insecta</taxon>
        <taxon>Pterygota</taxon>
        <taxon>Neoptera</taxon>
        <taxon>Paraneoptera</taxon>
        <taxon>Thysanoptera</taxon>
        <taxon>Terebrantia</taxon>
        <taxon>Thripoidea</taxon>
        <taxon>Thripidae</taxon>
        <taxon>Frankliniella</taxon>
    </lineage>
</organism>
<dbReference type="SUPFAM" id="SSF53098">
    <property type="entry name" value="Ribonuclease H-like"/>
    <property type="match status" value="1"/>
</dbReference>
<evidence type="ECO:0000313" key="12">
    <source>
        <dbReference type="Proteomes" id="UP000504606"/>
    </source>
</evidence>
<dbReference type="InterPro" id="IPR003656">
    <property type="entry name" value="Znf_BED"/>
</dbReference>
<evidence type="ECO:0000256" key="8">
    <source>
        <dbReference type="ARBA" id="ARBA00023242"/>
    </source>
</evidence>
<dbReference type="SMART" id="SM00614">
    <property type="entry name" value="ZnF_BED"/>
    <property type="match status" value="1"/>
</dbReference>
<dbReference type="PANTHER" id="PTHR46481">
    <property type="entry name" value="ZINC FINGER BED DOMAIN-CONTAINING PROTEIN 4"/>
    <property type="match status" value="1"/>
</dbReference>
<evidence type="ECO:0000256" key="6">
    <source>
        <dbReference type="ARBA" id="ARBA00023125"/>
    </source>
</evidence>
<protein>
    <submittedName>
        <fullName evidence="13">Zinc finger BED domain-containing protein 4-like</fullName>
    </submittedName>
</protein>
<feature type="compositionally biased region" description="Acidic residues" evidence="10">
    <location>
        <begin position="29"/>
        <end position="48"/>
    </location>
</feature>
<evidence type="ECO:0000256" key="10">
    <source>
        <dbReference type="SAM" id="MobiDB-lite"/>
    </source>
</evidence>
<keyword evidence="4" id="KW-0862">Zinc</keyword>
<feature type="domain" description="BED-type" evidence="11">
    <location>
        <begin position="82"/>
        <end position="134"/>
    </location>
</feature>
<dbReference type="Proteomes" id="UP000504606">
    <property type="component" value="Unplaced"/>
</dbReference>
<keyword evidence="3 9" id="KW-0863">Zinc-finger</keyword>
<evidence type="ECO:0000313" key="13">
    <source>
        <dbReference type="RefSeq" id="XP_026284719.2"/>
    </source>
</evidence>
<proteinExistence type="predicted"/>
<dbReference type="InterPro" id="IPR008906">
    <property type="entry name" value="HATC_C_dom"/>
</dbReference>
<dbReference type="GO" id="GO:0005634">
    <property type="term" value="C:nucleus"/>
    <property type="evidence" value="ECO:0007669"/>
    <property type="project" value="UniProtKB-SubCell"/>
</dbReference>
<gene>
    <name evidence="13" type="primary">LOC113210782</name>
</gene>
<dbReference type="RefSeq" id="XP_026284719.2">
    <property type="nucleotide sequence ID" value="XM_026428934.2"/>
</dbReference>
<sequence length="697" mass="78745">MSGRSLRSAASTSKGTPDVNRNQTRQEIVSDDGNENEDDIMECDGESDTDNRESGHEIENSDSQNDGGERASAAGAAASSSDSTSLLDKYFTRLEATEEARCKTCSRILQTPGKTTTTLSRHLERWHKKLYNEYTKEQEKKKLAIAKRSKGKFKKLKGQPSITDAFKKVTTFPRDNKQAKKITRKILEMIALDYQPISIVEDKGFRALINLLEPRYVLPSRKWLSGKGLPDLYQEIRGKIQEEIDGDLSAITSLSFTVDGWSSRSKEGYLSLTLQYANKEGFPKNFTLECNHFPGEHSGETIYEKVKEMTADWGIDIEDVLKDIYVVSDSARNMTSAFSNKNVVPIKCAVHMLQTVVDDSMIEADQEIETLLSKCRLIVGHYNHSNKSHERLQQVQKRLGLKEHELIQSVDTRWNSTYLMLDRLKEQKEALCVDLPKVGKIGKKSVDLTNDDWEKIGDLSTVLAPVYEATLELGREDCPTLSMVLPIVSSIQQTLSTSMQTSTFARKLKSALLRHLRSRFGPLEHENHYLLATVLDPRFKLAMFETGQTVNVKNILRQATSSLARRAAHEEPEPTPEVEEESAQDKGSIWNILKSKSRAERNPAQGRVRVDPIQEEIDKYLNLELIDPTADAYAWWRANKDLFPNLFKLALKYLGIPASSLTSEREFSKAGQIVTVRRANLKPLTVKILVFLHCNLT</sequence>
<evidence type="ECO:0000256" key="1">
    <source>
        <dbReference type="ARBA" id="ARBA00004123"/>
    </source>
</evidence>
<dbReference type="Pfam" id="PF02892">
    <property type="entry name" value="zf-BED"/>
    <property type="match status" value="1"/>
</dbReference>
<evidence type="ECO:0000259" key="11">
    <source>
        <dbReference type="PROSITE" id="PS50808"/>
    </source>
</evidence>
<comment type="subcellular location">
    <subcellularLocation>
        <location evidence="1">Nucleus</location>
    </subcellularLocation>
</comment>
<dbReference type="GO" id="GO:0003677">
    <property type="term" value="F:DNA binding"/>
    <property type="evidence" value="ECO:0007669"/>
    <property type="project" value="UniProtKB-KW"/>
</dbReference>
<feature type="region of interest" description="Disordered" evidence="10">
    <location>
        <begin position="1"/>
        <end position="82"/>
    </location>
</feature>
<keyword evidence="8" id="KW-0539">Nucleus</keyword>
<dbReference type="Gene3D" id="1.10.10.1070">
    <property type="entry name" value="Zinc finger, BED domain-containing"/>
    <property type="match status" value="1"/>
</dbReference>
<evidence type="ECO:0000256" key="5">
    <source>
        <dbReference type="ARBA" id="ARBA00023015"/>
    </source>
</evidence>
<feature type="compositionally biased region" description="Low complexity" evidence="10">
    <location>
        <begin position="71"/>
        <end position="82"/>
    </location>
</feature>
<keyword evidence="6" id="KW-0238">DNA-binding</keyword>
<reference evidence="13" key="1">
    <citation type="submission" date="2025-08" db="UniProtKB">
        <authorList>
            <consortium name="RefSeq"/>
        </authorList>
    </citation>
    <scope>IDENTIFICATION</scope>
    <source>
        <tissue evidence="13">Whole organism</tissue>
    </source>
</reference>
<accession>A0A6J1STW4</accession>
<evidence type="ECO:0000256" key="2">
    <source>
        <dbReference type="ARBA" id="ARBA00022723"/>
    </source>
</evidence>
<feature type="compositionally biased region" description="Basic and acidic residues" evidence="10">
    <location>
        <begin position="49"/>
        <end position="59"/>
    </location>
</feature>
<dbReference type="GO" id="GO:0009791">
    <property type="term" value="P:post-embryonic development"/>
    <property type="evidence" value="ECO:0007669"/>
    <property type="project" value="UniProtKB-ARBA"/>
</dbReference>
<evidence type="ECO:0000256" key="3">
    <source>
        <dbReference type="ARBA" id="ARBA00022771"/>
    </source>
</evidence>
<dbReference type="InterPro" id="IPR036236">
    <property type="entry name" value="Znf_C2H2_sf"/>
</dbReference>
<keyword evidence="2" id="KW-0479">Metal-binding</keyword>